<gene>
    <name evidence="1" type="ORF">SAMN05446037_102812</name>
</gene>
<protein>
    <submittedName>
        <fullName evidence="1">Uncharacterized protein</fullName>
    </submittedName>
</protein>
<dbReference type="AlphaFoldDB" id="A0A239IHT2"/>
<evidence type="ECO:0000313" key="1">
    <source>
        <dbReference type="EMBL" id="SNS92818.1"/>
    </source>
</evidence>
<organism evidence="1 2">
    <name type="scientific">Anaerovirgula multivorans</name>
    <dbReference type="NCBI Taxonomy" id="312168"/>
    <lineage>
        <taxon>Bacteria</taxon>
        <taxon>Bacillati</taxon>
        <taxon>Bacillota</taxon>
        <taxon>Clostridia</taxon>
        <taxon>Peptostreptococcales</taxon>
        <taxon>Natronincolaceae</taxon>
        <taxon>Anaerovirgula</taxon>
    </lineage>
</organism>
<dbReference type="Proteomes" id="UP000198304">
    <property type="component" value="Unassembled WGS sequence"/>
</dbReference>
<proteinExistence type="predicted"/>
<reference evidence="1 2" key="1">
    <citation type="submission" date="2017-06" db="EMBL/GenBank/DDBJ databases">
        <authorList>
            <person name="Kim H.J."/>
            <person name="Triplett B.A."/>
        </authorList>
    </citation>
    <scope>NUCLEOTIDE SEQUENCE [LARGE SCALE GENOMIC DNA]</scope>
    <source>
        <strain evidence="1 2">SCA</strain>
    </source>
</reference>
<evidence type="ECO:0000313" key="2">
    <source>
        <dbReference type="Proteomes" id="UP000198304"/>
    </source>
</evidence>
<dbReference type="EMBL" id="FZOJ01000028">
    <property type="protein sequence ID" value="SNS92818.1"/>
    <property type="molecule type" value="Genomic_DNA"/>
</dbReference>
<keyword evidence="2" id="KW-1185">Reference proteome</keyword>
<accession>A0A239IHT2</accession>
<name>A0A239IHT2_9FIRM</name>
<dbReference type="RefSeq" id="WP_089284607.1">
    <property type="nucleotide sequence ID" value="NZ_FZOJ01000028.1"/>
</dbReference>
<sequence length="370" mass="41920">MNINKANDFFNWYLKLFDDSGNSGKKRAFSQQANTKIWTSDIVTISREAKYARIKNIISSGKPLMDVSFDDFCSDYYFSSLKTSGRGGMYEAKQAYKEAVRGTNDIIEKQDWYAEGVIYTPEIVNSTAFQEHLKSLAEKWASGAELSEAEKRIITSDFNAYENAFAGRSFHKKSAQLNQILLDKGIVLAEDEKIEISLRGSIFTVSGDLSEEKRKAVEEALNSMEKSEKDSYGALFSMHSVSSYEKNISQSQRFLSTSITQAEYLLEQYSGGTIKLQDIFIDSSGQLQGLPEELTKRFEGIDTSGDPILPEKYVSDLAKTKQWIKDRADKVYFETAVKAMLKQGYENLPRYSYEFVFSNGKLSTVDIYVK</sequence>